<keyword evidence="1" id="KW-0472">Membrane</keyword>
<organism evidence="2 3">
    <name type="scientific">Bodo saltans</name>
    <name type="common">Flagellated protozoan</name>
    <dbReference type="NCBI Taxonomy" id="75058"/>
    <lineage>
        <taxon>Eukaryota</taxon>
        <taxon>Discoba</taxon>
        <taxon>Euglenozoa</taxon>
        <taxon>Kinetoplastea</taxon>
        <taxon>Metakinetoplastina</taxon>
        <taxon>Eubodonida</taxon>
        <taxon>Bodonidae</taxon>
        <taxon>Bodo</taxon>
    </lineage>
</organism>
<name>A0A0S4KIA6_BODSA</name>
<reference evidence="3" key="1">
    <citation type="submission" date="2015-09" db="EMBL/GenBank/DDBJ databases">
        <authorList>
            <consortium name="Pathogen Informatics"/>
        </authorList>
    </citation>
    <scope>NUCLEOTIDE SEQUENCE [LARGE SCALE GENOMIC DNA]</scope>
    <source>
        <strain evidence="3">Lake Konstanz</strain>
    </source>
</reference>
<accession>A0A0S4KIA6</accession>
<proteinExistence type="predicted"/>
<protein>
    <submittedName>
        <fullName evidence="2">Transmembrane protein, putative</fullName>
    </submittedName>
</protein>
<keyword evidence="1" id="KW-1133">Transmembrane helix</keyword>
<feature type="transmembrane region" description="Helical" evidence="1">
    <location>
        <begin position="95"/>
        <end position="113"/>
    </location>
</feature>
<keyword evidence="1 2" id="KW-0812">Transmembrane</keyword>
<dbReference type="VEuPathDB" id="TriTrypDB:BSAL_63570"/>
<evidence type="ECO:0000256" key="1">
    <source>
        <dbReference type="SAM" id="Phobius"/>
    </source>
</evidence>
<dbReference type="Proteomes" id="UP000051952">
    <property type="component" value="Unassembled WGS sequence"/>
</dbReference>
<dbReference type="EMBL" id="CYKH01000354">
    <property type="protein sequence ID" value="CUI13262.1"/>
    <property type="molecule type" value="Genomic_DNA"/>
</dbReference>
<dbReference type="AlphaFoldDB" id="A0A0S4KIA6"/>
<evidence type="ECO:0000313" key="3">
    <source>
        <dbReference type="Proteomes" id="UP000051952"/>
    </source>
</evidence>
<evidence type="ECO:0000313" key="2">
    <source>
        <dbReference type="EMBL" id="CUI13262.1"/>
    </source>
</evidence>
<sequence>MEGFANSLTHTFPTATFVLKYMEPVFGAYVERREWYFVVEWSLAAVGGVVKGVVEAVAEDGDACSAAEWGTWCMIVIGSMQLAGTIALMPFSVRFEMACSIFVGALTLLSNVLSSSIGTLDAAEVIVNAAGILELIVMSIMLVNVATLRCVAPIGRGCCCCCGDE</sequence>
<feature type="transmembrane region" description="Helical" evidence="1">
    <location>
        <begin position="125"/>
        <end position="146"/>
    </location>
</feature>
<gene>
    <name evidence="2" type="ORF">BSAL_63570</name>
</gene>
<keyword evidence="3" id="KW-1185">Reference proteome</keyword>
<feature type="transmembrane region" description="Helical" evidence="1">
    <location>
        <begin position="69"/>
        <end position="88"/>
    </location>
</feature>